<feature type="compositionally biased region" description="Basic and acidic residues" evidence="1">
    <location>
        <begin position="1"/>
        <end position="18"/>
    </location>
</feature>
<reference evidence="2" key="1">
    <citation type="journal article" date="2023" name="G3 (Bethesda)">
        <title>A reference genome for the long-term kleptoplast-retaining sea slug Elysia crispata morphotype clarki.</title>
        <authorList>
            <person name="Eastman K.E."/>
            <person name="Pendleton A.L."/>
            <person name="Shaikh M.A."/>
            <person name="Suttiyut T."/>
            <person name="Ogas R."/>
            <person name="Tomko P."/>
            <person name="Gavelis G."/>
            <person name="Widhalm J.R."/>
            <person name="Wisecaver J.H."/>
        </authorList>
    </citation>
    <scope>NUCLEOTIDE SEQUENCE</scope>
    <source>
        <strain evidence="2">ECLA1</strain>
    </source>
</reference>
<keyword evidence="3" id="KW-1185">Reference proteome</keyword>
<proteinExistence type="predicted"/>
<accession>A0AAE1CUC3</accession>
<dbReference type="Proteomes" id="UP001283361">
    <property type="component" value="Unassembled WGS sequence"/>
</dbReference>
<sequence>MRVRGENQRMRVKGENQRKRVKRENQRKRAREENRRNRVSGANQQKTVVGEQKALDEVHSPRGLSYTSHGYPLKLRERAVINYAVTKEPTQVS</sequence>
<comment type="caution">
    <text evidence="2">The sequence shown here is derived from an EMBL/GenBank/DDBJ whole genome shotgun (WGS) entry which is preliminary data.</text>
</comment>
<evidence type="ECO:0000256" key="1">
    <source>
        <dbReference type="SAM" id="MobiDB-lite"/>
    </source>
</evidence>
<feature type="compositionally biased region" description="Basic residues" evidence="1">
    <location>
        <begin position="19"/>
        <end position="29"/>
    </location>
</feature>
<dbReference type="AlphaFoldDB" id="A0AAE1CUC3"/>
<evidence type="ECO:0000313" key="3">
    <source>
        <dbReference type="Proteomes" id="UP001283361"/>
    </source>
</evidence>
<name>A0AAE1CUC3_9GAST</name>
<protein>
    <submittedName>
        <fullName evidence="2">Uncharacterized protein</fullName>
    </submittedName>
</protein>
<evidence type="ECO:0000313" key="2">
    <source>
        <dbReference type="EMBL" id="KAK3735322.1"/>
    </source>
</evidence>
<gene>
    <name evidence="2" type="ORF">RRG08_019737</name>
</gene>
<dbReference type="EMBL" id="JAWDGP010006800">
    <property type="protein sequence ID" value="KAK3735322.1"/>
    <property type="molecule type" value="Genomic_DNA"/>
</dbReference>
<organism evidence="2 3">
    <name type="scientific">Elysia crispata</name>
    <name type="common">lettuce slug</name>
    <dbReference type="NCBI Taxonomy" id="231223"/>
    <lineage>
        <taxon>Eukaryota</taxon>
        <taxon>Metazoa</taxon>
        <taxon>Spiralia</taxon>
        <taxon>Lophotrochozoa</taxon>
        <taxon>Mollusca</taxon>
        <taxon>Gastropoda</taxon>
        <taxon>Heterobranchia</taxon>
        <taxon>Euthyneura</taxon>
        <taxon>Panpulmonata</taxon>
        <taxon>Sacoglossa</taxon>
        <taxon>Placobranchoidea</taxon>
        <taxon>Plakobranchidae</taxon>
        <taxon>Elysia</taxon>
    </lineage>
</organism>
<feature type="region of interest" description="Disordered" evidence="1">
    <location>
        <begin position="1"/>
        <end position="53"/>
    </location>
</feature>